<dbReference type="RefSeq" id="WP_159434087.1">
    <property type="nucleotide sequence ID" value="NZ_FQXM01000014.1"/>
</dbReference>
<protein>
    <submittedName>
        <fullName evidence="2">Uncharacterized protein</fullName>
    </submittedName>
</protein>
<name>A0A1M5W071_9CLOT</name>
<accession>A0A1M5W071</accession>
<sequence length="51" mass="5846">MSEKSIEMMKKLIEKRNGQQNKKEKQIPGKKITSGSKEKRNQRSGGSNNRV</sequence>
<evidence type="ECO:0000313" key="2">
    <source>
        <dbReference type="EMBL" id="SHH80861.1"/>
    </source>
</evidence>
<keyword evidence="3" id="KW-1185">Reference proteome</keyword>
<reference evidence="2 3" key="1">
    <citation type="submission" date="2016-11" db="EMBL/GenBank/DDBJ databases">
        <authorList>
            <person name="Jaros S."/>
            <person name="Januszkiewicz K."/>
            <person name="Wedrychowicz H."/>
        </authorList>
    </citation>
    <scope>NUCLEOTIDE SEQUENCE [LARGE SCALE GENOMIC DNA]</scope>
    <source>
        <strain evidence="2 3">DSM 8605</strain>
    </source>
</reference>
<evidence type="ECO:0000256" key="1">
    <source>
        <dbReference type="SAM" id="MobiDB-lite"/>
    </source>
</evidence>
<evidence type="ECO:0000313" key="3">
    <source>
        <dbReference type="Proteomes" id="UP000184447"/>
    </source>
</evidence>
<dbReference type="EMBL" id="FQXM01000014">
    <property type="protein sequence ID" value="SHH80861.1"/>
    <property type="molecule type" value="Genomic_DNA"/>
</dbReference>
<feature type="compositionally biased region" description="Basic and acidic residues" evidence="1">
    <location>
        <begin position="1"/>
        <end position="27"/>
    </location>
</feature>
<gene>
    <name evidence="2" type="ORF">SAMN02745207_02591</name>
</gene>
<feature type="region of interest" description="Disordered" evidence="1">
    <location>
        <begin position="1"/>
        <end position="51"/>
    </location>
</feature>
<dbReference type="Proteomes" id="UP000184447">
    <property type="component" value="Unassembled WGS sequence"/>
</dbReference>
<organism evidence="2 3">
    <name type="scientific">Clostridium grantii DSM 8605</name>
    <dbReference type="NCBI Taxonomy" id="1121316"/>
    <lineage>
        <taxon>Bacteria</taxon>
        <taxon>Bacillati</taxon>
        <taxon>Bacillota</taxon>
        <taxon>Clostridia</taxon>
        <taxon>Eubacteriales</taxon>
        <taxon>Clostridiaceae</taxon>
        <taxon>Clostridium</taxon>
    </lineage>
</organism>
<dbReference type="AlphaFoldDB" id="A0A1M5W071"/>
<proteinExistence type="predicted"/>